<evidence type="ECO:0000313" key="2">
    <source>
        <dbReference type="Proteomes" id="UP000828390"/>
    </source>
</evidence>
<protein>
    <submittedName>
        <fullName evidence="1">Uncharacterized protein</fullName>
    </submittedName>
</protein>
<accession>A0A9D4JFR6</accession>
<reference evidence="1" key="1">
    <citation type="journal article" date="2019" name="bioRxiv">
        <title>The Genome of the Zebra Mussel, Dreissena polymorpha: A Resource for Invasive Species Research.</title>
        <authorList>
            <person name="McCartney M.A."/>
            <person name="Auch B."/>
            <person name="Kono T."/>
            <person name="Mallez S."/>
            <person name="Zhang Y."/>
            <person name="Obille A."/>
            <person name="Becker A."/>
            <person name="Abrahante J.E."/>
            <person name="Garbe J."/>
            <person name="Badalamenti J.P."/>
            <person name="Herman A."/>
            <person name="Mangelson H."/>
            <person name="Liachko I."/>
            <person name="Sullivan S."/>
            <person name="Sone E.D."/>
            <person name="Koren S."/>
            <person name="Silverstein K.A.T."/>
            <person name="Beckman K.B."/>
            <person name="Gohl D.M."/>
        </authorList>
    </citation>
    <scope>NUCLEOTIDE SEQUENCE</scope>
    <source>
        <strain evidence="1">Duluth1</strain>
        <tissue evidence="1">Whole animal</tissue>
    </source>
</reference>
<dbReference type="AlphaFoldDB" id="A0A9D4JFR6"/>
<comment type="caution">
    <text evidence="1">The sequence shown here is derived from an EMBL/GenBank/DDBJ whole genome shotgun (WGS) entry which is preliminary data.</text>
</comment>
<keyword evidence="2" id="KW-1185">Reference proteome</keyword>
<proteinExistence type="predicted"/>
<name>A0A9D4JFR6_DREPO</name>
<sequence length="55" mass="6124">MPDRDAVQAHGRLTVQLFKHHPLLRGYTSILAFDPDSKSYQWRALGGTGSSPEVD</sequence>
<organism evidence="1 2">
    <name type="scientific">Dreissena polymorpha</name>
    <name type="common">Zebra mussel</name>
    <name type="synonym">Mytilus polymorpha</name>
    <dbReference type="NCBI Taxonomy" id="45954"/>
    <lineage>
        <taxon>Eukaryota</taxon>
        <taxon>Metazoa</taxon>
        <taxon>Spiralia</taxon>
        <taxon>Lophotrochozoa</taxon>
        <taxon>Mollusca</taxon>
        <taxon>Bivalvia</taxon>
        <taxon>Autobranchia</taxon>
        <taxon>Heteroconchia</taxon>
        <taxon>Euheterodonta</taxon>
        <taxon>Imparidentia</taxon>
        <taxon>Neoheterodontei</taxon>
        <taxon>Myida</taxon>
        <taxon>Dreissenoidea</taxon>
        <taxon>Dreissenidae</taxon>
        <taxon>Dreissena</taxon>
    </lineage>
</organism>
<dbReference type="EMBL" id="JAIWYP010000006">
    <property type="protein sequence ID" value="KAH3807063.1"/>
    <property type="molecule type" value="Genomic_DNA"/>
</dbReference>
<dbReference type="Proteomes" id="UP000828390">
    <property type="component" value="Unassembled WGS sequence"/>
</dbReference>
<gene>
    <name evidence="1" type="ORF">DPMN_135396</name>
</gene>
<evidence type="ECO:0000313" key="1">
    <source>
        <dbReference type="EMBL" id="KAH3807063.1"/>
    </source>
</evidence>
<reference evidence="1" key="2">
    <citation type="submission" date="2020-11" db="EMBL/GenBank/DDBJ databases">
        <authorList>
            <person name="McCartney M.A."/>
            <person name="Auch B."/>
            <person name="Kono T."/>
            <person name="Mallez S."/>
            <person name="Becker A."/>
            <person name="Gohl D.M."/>
            <person name="Silverstein K.A.T."/>
            <person name="Koren S."/>
            <person name="Bechman K.B."/>
            <person name="Herman A."/>
            <person name="Abrahante J.E."/>
            <person name="Garbe J."/>
        </authorList>
    </citation>
    <scope>NUCLEOTIDE SEQUENCE</scope>
    <source>
        <strain evidence="1">Duluth1</strain>
        <tissue evidence="1">Whole animal</tissue>
    </source>
</reference>